<evidence type="ECO:0000313" key="13">
    <source>
        <dbReference type="EMBL" id="GMT24995.1"/>
    </source>
</evidence>
<evidence type="ECO:0000256" key="1">
    <source>
        <dbReference type="ARBA" id="ARBA00004120"/>
    </source>
</evidence>
<comment type="similarity">
    <text evidence="10">Belongs to the CEP41 family.</text>
</comment>
<dbReference type="InterPro" id="IPR051889">
    <property type="entry name" value="CEP41"/>
</dbReference>
<comment type="subcellular location">
    <subcellularLocation>
        <location evidence="1">Cytoplasm</location>
        <location evidence="1">Cytoskeleton</location>
        <location evidence="1">Cilium basal body</location>
    </subcellularLocation>
    <subcellularLocation>
        <location evidence="2">Cytoplasm</location>
        <location evidence="2">Cytoskeleton</location>
        <location evidence="2">Microtubule organizing center</location>
        <location evidence="2">Centrosome</location>
    </subcellularLocation>
</comment>
<dbReference type="GO" id="GO:0036064">
    <property type="term" value="C:ciliary basal body"/>
    <property type="evidence" value="ECO:0007669"/>
    <property type="project" value="TreeGrafter"/>
</dbReference>
<evidence type="ECO:0000256" key="5">
    <source>
        <dbReference type="ARBA" id="ARBA00022794"/>
    </source>
</evidence>
<keyword evidence="5" id="KW-0970">Cilium biogenesis/degradation</keyword>
<dbReference type="Proteomes" id="UP001432322">
    <property type="component" value="Unassembled WGS sequence"/>
</dbReference>
<keyword evidence="8" id="KW-0206">Cytoskeleton</keyword>
<evidence type="ECO:0000256" key="10">
    <source>
        <dbReference type="ARBA" id="ARBA00038465"/>
    </source>
</evidence>
<evidence type="ECO:0000256" key="2">
    <source>
        <dbReference type="ARBA" id="ARBA00004300"/>
    </source>
</evidence>
<organism evidence="13 14">
    <name type="scientific">Pristionchus fissidentatus</name>
    <dbReference type="NCBI Taxonomy" id="1538716"/>
    <lineage>
        <taxon>Eukaryota</taxon>
        <taxon>Metazoa</taxon>
        <taxon>Ecdysozoa</taxon>
        <taxon>Nematoda</taxon>
        <taxon>Chromadorea</taxon>
        <taxon>Rhabditida</taxon>
        <taxon>Rhabditina</taxon>
        <taxon>Diplogasteromorpha</taxon>
        <taxon>Diplogasteroidea</taxon>
        <taxon>Neodiplogasteridae</taxon>
        <taxon>Pristionchus</taxon>
    </lineage>
</organism>
<accession>A0AAV5VZK1</accession>
<evidence type="ECO:0000256" key="8">
    <source>
        <dbReference type="ARBA" id="ARBA00023212"/>
    </source>
</evidence>
<keyword evidence="4" id="KW-0963">Cytoplasm</keyword>
<name>A0AAV5VZK1_9BILA</name>
<evidence type="ECO:0000313" key="14">
    <source>
        <dbReference type="Proteomes" id="UP001432322"/>
    </source>
</evidence>
<keyword evidence="14" id="KW-1185">Reference proteome</keyword>
<evidence type="ECO:0000256" key="6">
    <source>
        <dbReference type="ARBA" id="ARBA00022927"/>
    </source>
</evidence>
<evidence type="ECO:0000256" key="9">
    <source>
        <dbReference type="ARBA" id="ARBA00023273"/>
    </source>
</evidence>
<dbReference type="GO" id="GO:0005813">
    <property type="term" value="C:centrosome"/>
    <property type="evidence" value="ECO:0007669"/>
    <property type="project" value="UniProtKB-SubCell"/>
</dbReference>
<dbReference type="Gene3D" id="3.40.250.10">
    <property type="entry name" value="Rhodanese-like domain"/>
    <property type="match status" value="1"/>
</dbReference>
<dbReference type="EMBL" id="BTSY01000004">
    <property type="protein sequence ID" value="GMT24995.1"/>
    <property type="molecule type" value="Genomic_DNA"/>
</dbReference>
<proteinExistence type="inferred from homology"/>
<evidence type="ECO:0000256" key="11">
    <source>
        <dbReference type="SAM" id="MobiDB-lite"/>
    </source>
</evidence>
<evidence type="ECO:0000259" key="12">
    <source>
        <dbReference type="PROSITE" id="PS50206"/>
    </source>
</evidence>
<feature type="non-terminal residue" evidence="13">
    <location>
        <position position="1"/>
    </location>
</feature>
<gene>
    <name evidence="13" type="ORF">PFISCL1PPCAC_16292</name>
</gene>
<evidence type="ECO:0000256" key="7">
    <source>
        <dbReference type="ARBA" id="ARBA00023069"/>
    </source>
</evidence>
<dbReference type="PROSITE" id="PS50206">
    <property type="entry name" value="RHODANESE_3"/>
    <property type="match status" value="1"/>
</dbReference>
<dbReference type="SUPFAM" id="SSF52821">
    <property type="entry name" value="Rhodanese/Cell cycle control phosphatase"/>
    <property type="match status" value="1"/>
</dbReference>
<feature type="region of interest" description="Disordered" evidence="11">
    <location>
        <begin position="146"/>
        <end position="187"/>
    </location>
</feature>
<dbReference type="PANTHER" id="PTHR44390:SF1">
    <property type="entry name" value="CENTROSOMAL PROTEIN OF 41 KDA"/>
    <property type="match status" value="1"/>
</dbReference>
<reference evidence="13" key="1">
    <citation type="submission" date="2023-10" db="EMBL/GenBank/DDBJ databases">
        <title>Genome assembly of Pristionchus species.</title>
        <authorList>
            <person name="Yoshida K."/>
            <person name="Sommer R.J."/>
        </authorList>
    </citation>
    <scope>NUCLEOTIDE SEQUENCE</scope>
    <source>
        <strain evidence="13">RS5133</strain>
    </source>
</reference>
<keyword evidence="9" id="KW-0966">Cell projection</keyword>
<dbReference type="AlphaFoldDB" id="A0AAV5VZK1"/>
<dbReference type="PANTHER" id="PTHR44390">
    <property type="entry name" value="CENTROSOMAL PROTEIN OF 41 KDA"/>
    <property type="match status" value="1"/>
</dbReference>
<dbReference type="GO" id="GO:0060271">
    <property type="term" value="P:cilium assembly"/>
    <property type="evidence" value="ECO:0007669"/>
    <property type="project" value="TreeGrafter"/>
</dbReference>
<protein>
    <recommendedName>
        <fullName evidence="12">Rhodanese domain-containing protein</fullName>
    </recommendedName>
</protein>
<comment type="caution">
    <text evidence="13">The sequence shown here is derived from an EMBL/GenBank/DDBJ whole genome shotgun (WGS) entry which is preliminary data.</text>
</comment>
<dbReference type="GO" id="GO:0015031">
    <property type="term" value="P:protein transport"/>
    <property type="evidence" value="ECO:0007669"/>
    <property type="project" value="UniProtKB-KW"/>
</dbReference>
<dbReference type="Pfam" id="PF00581">
    <property type="entry name" value="Rhodanese"/>
    <property type="match status" value="1"/>
</dbReference>
<evidence type="ECO:0000256" key="4">
    <source>
        <dbReference type="ARBA" id="ARBA00022490"/>
    </source>
</evidence>
<feature type="domain" description="Rhodanese" evidence="12">
    <location>
        <begin position="28"/>
        <end position="115"/>
    </location>
</feature>
<dbReference type="InterPro" id="IPR036873">
    <property type="entry name" value="Rhodanese-like_dom_sf"/>
</dbReference>
<keyword evidence="3" id="KW-0813">Transport</keyword>
<evidence type="ECO:0000256" key="3">
    <source>
        <dbReference type="ARBA" id="ARBA00022448"/>
    </source>
</evidence>
<feature type="compositionally biased region" description="Polar residues" evidence="11">
    <location>
        <begin position="146"/>
        <end position="158"/>
    </location>
</feature>
<keyword evidence="7" id="KW-0969">Cilium</keyword>
<sequence>LSEETYPSITIFRLVQSIIDDAEGRPSLLASFIIVDVNDYSRFEKEHVIGAFHYNGALLARNNYETAYLSEAKREGRKVLIYGDGAERITATLYQRGHEAVLLKGNTTAFKSVFPIGLLSSSSHSSFDVASLRSVLEELRRKNGTKSNILHPTLSSRSRSVDRNARSKERGRAMSTKRPWIPPGTAG</sequence>
<feature type="compositionally biased region" description="Basic and acidic residues" evidence="11">
    <location>
        <begin position="159"/>
        <end position="172"/>
    </location>
</feature>
<dbReference type="InterPro" id="IPR001763">
    <property type="entry name" value="Rhodanese-like_dom"/>
</dbReference>
<keyword evidence="6" id="KW-0653">Protein transport</keyword>